<dbReference type="InterPro" id="IPR001789">
    <property type="entry name" value="Sig_transdc_resp-reg_receiver"/>
</dbReference>
<gene>
    <name evidence="3" type="ORF">OK345_12045</name>
</gene>
<feature type="domain" description="Response regulatory" evidence="2">
    <location>
        <begin position="1"/>
        <end position="59"/>
    </location>
</feature>
<keyword evidence="4" id="KW-1185">Reference proteome</keyword>
<reference evidence="3 4" key="1">
    <citation type="submission" date="2022-10" db="EMBL/GenBank/DDBJ databases">
        <title>Xanthomonas sp. H13-6.</title>
        <authorList>
            <person name="Liu X."/>
            <person name="Deng Z."/>
            <person name="Jiang Y."/>
            <person name="Yu T."/>
            <person name="Ai J."/>
        </authorList>
    </citation>
    <scope>NUCLEOTIDE SEQUENCE [LARGE SCALE GENOMIC DNA]</scope>
    <source>
        <strain evidence="3 4">H13-6</strain>
    </source>
</reference>
<dbReference type="Proteomes" id="UP001209922">
    <property type="component" value="Unassembled WGS sequence"/>
</dbReference>
<dbReference type="SUPFAM" id="SSF52172">
    <property type="entry name" value="CheY-like"/>
    <property type="match status" value="1"/>
</dbReference>
<dbReference type="EMBL" id="JAPCHY010000010">
    <property type="protein sequence ID" value="MCW4473233.1"/>
    <property type="molecule type" value="Genomic_DNA"/>
</dbReference>
<accession>A0ABT3JXN5</accession>
<proteinExistence type="predicted"/>
<dbReference type="InterPro" id="IPR011006">
    <property type="entry name" value="CheY-like_superfamily"/>
</dbReference>
<evidence type="ECO:0000313" key="3">
    <source>
        <dbReference type="EMBL" id="MCW4473233.1"/>
    </source>
</evidence>
<sequence>MIAASTVDMALRKLSERPDVMLVDFHLHDRMDGLDALVALREAAGRCPARCSPPMAATN</sequence>
<evidence type="ECO:0000256" key="1">
    <source>
        <dbReference type="PROSITE-ProRule" id="PRU00169"/>
    </source>
</evidence>
<dbReference type="PROSITE" id="PS50110">
    <property type="entry name" value="RESPONSE_REGULATORY"/>
    <property type="match status" value="1"/>
</dbReference>
<name>A0ABT3JXN5_9XANT</name>
<protein>
    <recommendedName>
        <fullName evidence="2">Response regulatory domain-containing protein</fullName>
    </recommendedName>
</protein>
<dbReference type="Gene3D" id="3.40.50.2300">
    <property type="match status" value="1"/>
</dbReference>
<keyword evidence="1" id="KW-0597">Phosphoprotein</keyword>
<evidence type="ECO:0000259" key="2">
    <source>
        <dbReference type="PROSITE" id="PS50110"/>
    </source>
</evidence>
<evidence type="ECO:0000313" key="4">
    <source>
        <dbReference type="Proteomes" id="UP001209922"/>
    </source>
</evidence>
<comment type="caution">
    <text evidence="3">The sequence shown here is derived from an EMBL/GenBank/DDBJ whole genome shotgun (WGS) entry which is preliminary data.</text>
</comment>
<feature type="modified residue" description="4-aspartylphosphate" evidence="1">
    <location>
        <position position="24"/>
    </location>
</feature>
<organism evidence="3 4">
    <name type="scientific">Xanthomonas chitinilytica</name>
    <dbReference type="NCBI Taxonomy" id="2989819"/>
    <lineage>
        <taxon>Bacteria</taxon>
        <taxon>Pseudomonadati</taxon>
        <taxon>Pseudomonadota</taxon>
        <taxon>Gammaproteobacteria</taxon>
        <taxon>Lysobacterales</taxon>
        <taxon>Lysobacteraceae</taxon>
        <taxon>Xanthomonas</taxon>
    </lineage>
</organism>